<comment type="subcellular location">
    <subcellularLocation>
        <location evidence="1 7">Cell membrane</location>
        <topology evidence="1 7">Multi-pass membrane protein</topology>
    </subcellularLocation>
</comment>
<accession>A0A2A7MXT3</accession>
<dbReference type="Pfam" id="PF00528">
    <property type="entry name" value="BPD_transp_1"/>
    <property type="match status" value="1"/>
</dbReference>
<keyword evidence="11" id="KW-1185">Reference proteome</keyword>
<feature type="transmembrane region" description="Helical" evidence="7">
    <location>
        <begin position="238"/>
        <end position="263"/>
    </location>
</feature>
<reference evidence="9" key="3">
    <citation type="submission" date="2020-02" db="EMBL/GenBank/DDBJ databases">
        <authorList>
            <person name="Matsumoto Y."/>
            <person name="Motooka D."/>
            <person name="Nakamura S."/>
        </authorList>
    </citation>
    <scope>NUCLEOTIDE SEQUENCE</scope>
    <source>
        <strain evidence="9">JCM 6377</strain>
    </source>
</reference>
<sequence>MSSASVLFDAPGPRARVRNHVISGITVVLTLLVVWVIYSKLNEKGQLTAQKWEPFASANLWKTYILPGVQGTLTAAAVSIVLALALGFVLGVGRMSTHNVIRWVSAVFVEFFRAVPVLIMMIFTYFLYAFYDVFPSKHLALAGVITGLTLYNGAVIAEIVRAGVNSLPRGQSEAAWALGLRWGQTMRSILLPQAVTSMLPVLISQLVVVLKDTAIGYQITFLEMVRQGTQVGAAYGNYIPALIVIAVLMISVNFALSYFAVWLEGRMRRARRGPAPMHVGAPATQGTFAAGGGGTI</sequence>
<dbReference type="RefSeq" id="WP_097941618.1">
    <property type="nucleotide sequence ID" value="NZ_BLKS01000001.1"/>
</dbReference>
<evidence type="ECO:0000256" key="2">
    <source>
        <dbReference type="ARBA" id="ARBA00022448"/>
    </source>
</evidence>
<dbReference type="GO" id="GO:0006865">
    <property type="term" value="P:amino acid transport"/>
    <property type="evidence" value="ECO:0007669"/>
    <property type="project" value="TreeGrafter"/>
</dbReference>
<evidence type="ECO:0000256" key="6">
    <source>
        <dbReference type="ARBA" id="ARBA00023136"/>
    </source>
</evidence>
<evidence type="ECO:0000256" key="7">
    <source>
        <dbReference type="RuleBase" id="RU363032"/>
    </source>
</evidence>
<evidence type="ECO:0000256" key="1">
    <source>
        <dbReference type="ARBA" id="ARBA00004651"/>
    </source>
</evidence>
<keyword evidence="3" id="KW-1003">Cell membrane</keyword>
<gene>
    <name evidence="10" type="ORF">CQY20_18930</name>
    <name evidence="9" type="ORF">MAGR_10080</name>
</gene>
<reference evidence="10 11" key="1">
    <citation type="submission" date="2017-10" db="EMBL/GenBank/DDBJ databases">
        <title>The new phylogeny of genus Mycobacterium.</title>
        <authorList>
            <person name="Tortoli E."/>
            <person name="Trovato A."/>
            <person name="Cirillo D.M."/>
        </authorList>
    </citation>
    <scope>NUCLEOTIDE SEQUENCE [LARGE SCALE GENOMIC DNA]</scope>
    <source>
        <strain evidence="10 11">CCUG37673</strain>
    </source>
</reference>
<dbReference type="PANTHER" id="PTHR30614">
    <property type="entry name" value="MEMBRANE COMPONENT OF AMINO ACID ABC TRANSPORTER"/>
    <property type="match status" value="1"/>
</dbReference>
<dbReference type="SUPFAM" id="SSF161098">
    <property type="entry name" value="MetI-like"/>
    <property type="match status" value="1"/>
</dbReference>
<dbReference type="OrthoDB" id="4543034at2"/>
<dbReference type="Proteomes" id="UP000220914">
    <property type="component" value="Unassembled WGS sequence"/>
</dbReference>
<feature type="transmembrane region" description="Helical" evidence="7">
    <location>
        <begin position="189"/>
        <end position="210"/>
    </location>
</feature>
<dbReference type="GO" id="GO:0022857">
    <property type="term" value="F:transmembrane transporter activity"/>
    <property type="evidence" value="ECO:0007669"/>
    <property type="project" value="InterPro"/>
</dbReference>
<dbReference type="NCBIfam" id="TIGR01726">
    <property type="entry name" value="HEQRo_perm_3TM"/>
    <property type="match status" value="1"/>
</dbReference>
<name>A0A2A7MXT3_MYCAG</name>
<keyword evidence="5 7" id="KW-1133">Transmembrane helix</keyword>
<proteinExistence type="inferred from homology"/>
<dbReference type="EMBL" id="BLKS01000001">
    <property type="protein sequence ID" value="GFG49567.1"/>
    <property type="molecule type" value="Genomic_DNA"/>
</dbReference>
<evidence type="ECO:0000313" key="10">
    <source>
        <dbReference type="EMBL" id="PEG36494.1"/>
    </source>
</evidence>
<organism evidence="10 11">
    <name type="scientific">Mycolicibacterium agri</name>
    <name type="common">Mycobacterium agri</name>
    <dbReference type="NCBI Taxonomy" id="36811"/>
    <lineage>
        <taxon>Bacteria</taxon>
        <taxon>Bacillati</taxon>
        <taxon>Actinomycetota</taxon>
        <taxon>Actinomycetes</taxon>
        <taxon>Mycobacteriales</taxon>
        <taxon>Mycobacteriaceae</taxon>
        <taxon>Mycolicibacterium</taxon>
    </lineage>
</organism>
<dbReference type="InterPro" id="IPR000515">
    <property type="entry name" value="MetI-like"/>
</dbReference>
<dbReference type="EMBL" id="PDCP01000034">
    <property type="protein sequence ID" value="PEG36494.1"/>
    <property type="molecule type" value="Genomic_DNA"/>
</dbReference>
<evidence type="ECO:0000256" key="3">
    <source>
        <dbReference type="ARBA" id="ARBA00022475"/>
    </source>
</evidence>
<protein>
    <submittedName>
        <fullName evidence="10">Glutamate ABC transporter permease</fullName>
    </submittedName>
</protein>
<dbReference type="PROSITE" id="PS50928">
    <property type="entry name" value="ABC_TM1"/>
    <property type="match status" value="1"/>
</dbReference>
<evidence type="ECO:0000256" key="5">
    <source>
        <dbReference type="ARBA" id="ARBA00022989"/>
    </source>
</evidence>
<reference evidence="9 12" key="2">
    <citation type="journal article" date="2019" name="Emerg. Microbes Infect.">
        <title>Comprehensive subspecies identification of 175 nontuberculous mycobacteria species based on 7547 genomic profiles.</title>
        <authorList>
            <person name="Matsumoto Y."/>
            <person name="Kinjo T."/>
            <person name="Motooka D."/>
            <person name="Nabeya D."/>
            <person name="Jung N."/>
            <person name="Uechi K."/>
            <person name="Horii T."/>
            <person name="Iida T."/>
            <person name="Fujita J."/>
            <person name="Nakamura S."/>
        </authorList>
    </citation>
    <scope>NUCLEOTIDE SEQUENCE [LARGE SCALE GENOMIC DNA]</scope>
    <source>
        <strain evidence="9 12">JCM 6377</strain>
    </source>
</reference>
<feature type="transmembrane region" description="Helical" evidence="7">
    <location>
        <begin position="69"/>
        <end position="91"/>
    </location>
</feature>
<evidence type="ECO:0000313" key="11">
    <source>
        <dbReference type="Proteomes" id="UP000220914"/>
    </source>
</evidence>
<feature type="transmembrane region" description="Helical" evidence="7">
    <location>
        <begin position="103"/>
        <end position="128"/>
    </location>
</feature>
<feature type="transmembrane region" description="Helical" evidence="7">
    <location>
        <begin position="21"/>
        <end position="38"/>
    </location>
</feature>
<evidence type="ECO:0000313" key="12">
    <source>
        <dbReference type="Proteomes" id="UP000465302"/>
    </source>
</evidence>
<evidence type="ECO:0000313" key="9">
    <source>
        <dbReference type="EMBL" id="GFG49567.1"/>
    </source>
</evidence>
<keyword evidence="6 7" id="KW-0472">Membrane</keyword>
<feature type="domain" description="ABC transmembrane type-1" evidence="8">
    <location>
        <begin position="69"/>
        <end position="260"/>
    </location>
</feature>
<dbReference type="PANTHER" id="PTHR30614:SF21">
    <property type="entry name" value="AMINO ACID ABC TRANSPORTER PERMEASE"/>
    <property type="match status" value="1"/>
</dbReference>
<keyword evidence="2 7" id="KW-0813">Transport</keyword>
<dbReference type="Gene3D" id="1.10.3720.10">
    <property type="entry name" value="MetI-like"/>
    <property type="match status" value="1"/>
</dbReference>
<dbReference type="GO" id="GO:0043190">
    <property type="term" value="C:ATP-binding cassette (ABC) transporter complex"/>
    <property type="evidence" value="ECO:0007669"/>
    <property type="project" value="InterPro"/>
</dbReference>
<dbReference type="AlphaFoldDB" id="A0A2A7MXT3"/>
<dbReference type="InterPro" id="IPR010065">
    <property type="entry name" value="AA_ABC_transptr_permease_3TM"/>
</dbReference>
<keyword evidence="4 7" id="KW-0812">Transmembrane</keyword>
<feature type="transmembrane region" description="Helical" evidence="7">
    <location>
        <begin position="140"/>
        <end position="160"/>
    </location>
</feature>
<dbReference type="InterPro" id="IPR043429">
    <property type="entry name" value="ArtM/GltK/GlnP/TcyL/YhdX-like"/>
</dbReference>
<evidence type="ECO:0000256" key="4">
    <source>
        <dbReference type="ARBA" id="ARBA00022692"/>
    </source>
</evidence>
<evidence type="ECO:0000259" key="8">
    <source>
        <dbReference type="PROSITE" id="PS50928"/>
    </source>
</evidence>
<comment type="similarity">
    <text evidence="7">Belongs to the binding-protein-dependent transport system permease family.</text>
</comment>
<dbReference type="Proteomes" id="UP000465302">
    <property type="component" value="Unassembled WGS sequence"/>
</dbReference>
<dbReference type="InterPro" id="IPR035906">
    <property type="entry name" value="MetI-like_sf"/>
</dbReference>
<comment type="caution">
    <text evidence="10">The sequence shown here is derived from an EMBL/GenBank/DDBJ whole genome shotgun (WGS) entry which is preliminary data.</text>
</comment>
<dbReference type="CDD" id="cd06261">
    <property type="entry name" value="TM_PBP2"/>
    <property type="match status" value="1"/>
</dbReference>